<reference evidence="2" key="1">
    <citation type="submission" date="2025-08" db="UniProtKB">
        <authorList>
            <consortium name="Ensembl"/>
        </authorList>
    </citation>
    <scope>IDENTIFICATION</scope>
</reference>
<dbReference type="GO" id="GO:0006979">
    <property type="term" value="P:response to oxidative stress"/>
    <property type="evidence" value="ECO:0007669"/>
    <property type="project" value="InterPro"/>
</dbReference>
<gene>
    <name evidence="2" type="primary">EPX</name>
</gene>
<keyword evidence="1" id="KW-0349">Heme</keyword>
<dbReference type="OMA" id="PRWNGDK"/>
<reference evidence="2" key="2">
    <citation type="submission" date="2025-09" db="UniProtKB">
        <authorList>
            <consortium name="Ensembl"/>
        </authorList>
    </citation>
    <scope>IDENTIFICATION</scope>
</reference>
<feature type="binding site" description="axial binding residue" evidence="1">
    <location>
        <position position="507"/>
    </location>
    <ligand>
        <name>heme b</name>
        <dbReference type="ChEBI" id="CHEBI:60344"/>
    </ligand>
    <ligandPart>
        <name>Fe</name>
        <dbReference type="ChEBI" id="CHEBI:18248"/>
    </ligandPart>
</feature>
<dbReference type="GO" id="GO:0046872">
    <property type="term" value="F:metal ion binding"/>
    <property type="evidence" value="ECO:0007669"/>
    <property type="project" value="UniProtKB-KW"/>
</dbReference>
<evidence type="ECO:0000256" key="1">
    <source>
        <dbReference type="PIRSR" id="PIRSR619791-2"/>
    </source>
</evidence>
<sequence length="731" mass="82071">MEGFSSCPGQTLKLLIGIYLYADLWRVSSTCLQHCCVQFPGGGGTGMLPAGTLTSALPFPCSDVPLELSDTSLLSSVAETRQLMDAAYKRTWDIKKNLQNNALTPAELLSYFKQPVGGTREAVQAADYLQTTLSLLKEKLRWAVRGDFNVTDLLTPAQVEVIFKATVCDQQDKKINCASSGYRTITGECNNRRNPSLGASNRALARWLPAEYEDGVSVPRGWTEGRCFSGFLLPLVRQASNKIVRFPLEQLWMDQQRSLMFMWWGQSIDHDLDFSPESPSVAGQTVTPAVPSCAPSPPCPQPRIPPNEPRITNRRDCLPFFRSAAACQRGRAVQEQINALTSFLDGREAAMAQRLWDRNSQKGLLAVNHNFTDRGREYMPFGPMRKEPCLKASGAARIPCFLAKRDASDTPHKLMLGLACMHTLFLQEHNCLVGKLRSLNPHWNDERLYQEAQKVLGAMIQIITYRDYLSLLLGCRFHRLIPRCRGYNESMDSRISNVFALAFRSAHASVPPTVGHLDEYYRPITPEIQLRTSFFAVWRIIQEGGIDPYLRSLMADQLWDRLFEEVERIGFDLAALNMQRGCSDIQLLAGYNSWRKFCGLSQPSGARKFLKIYGTPKSIDIWIGALAEPFVKGGRVGPPMACLIGTQFRNIRDGDRFWWQNPGVFTPCQCCSLAKISLSRIICDNTHITKVSRNIFQANRLPPWLCELQSDPKAGPQTVEVKEHGGARYDL</sequence>
<dbReference type="InterPro" id="IPR037120">
    <property type="entry name" value="Haem_peroxidase_sf_animal"/>
</dbReference>
<protein>
    <submittedName>
        <fullName evidence="2">Eosinophil peroxidase</fullName>
    </submittedName>
</protein>
<evidence type="ECO:0000313" key="3">
    <source>
        <dbReference type="Proteomes" id="UP000694409"/>
    </source>
</evidence>
<proteinExistence type="predicted"/>
<dbReference type="GO" id="GO:0020037">
    <property type="term" value="F:heme binding"/>
    <property type="evidence" value="ECO:0007669"/>
    <property type="project" value="InterPro"/>
</dbReference>
<dbReference type="SUPFAM" id="SSF48113">
    <property type="entry name" value="Heme-dependent peroxidases"/>
    <property type="match status" value="1"/>
</dbReference>
<keyword evidence="1" id="KW-0479">Metal-binding</keyword>
<keyword evidence="3" id="KW-1185">Reference proteome</keyword>
<evidence type="ECO:0000313" key="2">
    <source>
        <dbReference type="Ensembl" id="ENSSCAP00000005275.1"/>
    </source>
</evidence>
<dbReference type="InterPro" id="IPR019791">
    <property type="entry name" value="Haem_peroxidase_animal"/>
</dbReference>
<dbReference type="Proteomes" id="UP000694409">
    <property type="component" value="Unassembled WGS sequence"/>
</dbReference>
<dbReference type="PROSITE" id="PS50292">
    <property type="entry name" value="PEROXIDASE_3"/>
    <property type="match status" value="1"/>
</dbReference>
<name>A0A8C9MLG1_SERCA</name>
<dbReference type="InterPro" id="IPR010255">
    <property type="entry name" value="Haem_peroxidase_sf"/>
</dbReference>
<keyword evidence="1" id="KW-0408">Iron</keyword>
<dbReference type="Ensembl" id="ENSSCAT00000006063.1">
    <property type="protein sequence ID" value="ENSSCAP00000005275.1"/>
    <property type="gene ID" value="ENSSCAG00000004183.1"/>
</dbReference>
<accession>A0A8C9MLG1</accession>
<dbReference type="GO" id="GO:0042742">
    <property type="term" value="P:defense response to bacterium"/>
    <property type="evidence" value="ECO:0007669"/>
    <property type="project" value="TreeGrafter"/>
</dbReference>
<dbReference type="PRINTS" id="PR00457">
    <property type="entry name" value="ANPEROXIDASE"/>
</dbReference>
<dbReference type="GO" id="GO:0004601">
    <property type="term" value="F:peroxidase activity"/>
    <property type="evidence" value="ECO:0007669"/>
    <property type="project" value="InterPro"/>
</dbReference>
<dbReference type="Pfam" id="PF03098">
    <property type="entry name" value="An_peroxidase"/>
    <property type="match status" value="1"/>
</dbReference>
<dbReference type="GO" id="GO:0005615">
    <property type="term" value="C:extracellular space"/>
    <property type="evidence" value="ECO:0007669"/>
    <property type="project" value="TreeGrafter"/>
</dbReference>
<dbReference type="AlphaFoldDB" id="A0A8C9MLG1"/>
<organism evidence="2 3">
    <name type="scientific">Serinus canaria</name>
    <name type="common">Island canary</name>
    <name type="synonym">Fringilla canaria</name>
    <dbReference type="NCBI Taxonomy" id="9135"/>
    <lineage>
        <taxon>Eukaryota</taxon>
        <taxon>Metazoa</taxon>
        <taxon>Chordata</taxon>
        <taxon>Craniata</taxon>
        <taxon>Vertebrata</taxon>
        <taxon>Euteleostomi</taxon>
        <taxon>Archelosauria</taxon>
        <taxon>Archosauria</taxon>
        <taxon>Dinosauria</taxon>
        <taxon>Saurischia</taxon>
        <taxon>Theropoda</taxon>
        <taxon>Coelurosauria</taxon>
        <taxon>Aves</taxon>
        <taxon>Neognathae</taxon>
        <taxon>Neoaves</taxon>
        <taxon>Telluraves</taxon>
        <taxon>Australaves</taxon>
        <taxon>Passeriformes</taxon>
        <taxon>Passeroidea</taxon>
        <taxon>Fringillidae</taxon>
        <taxon>Carduelinae</taxon>
        <taxon>Serinus</taxon>
    </lineage>
</organism>
<dbReference type="Gene3D" id="1.10.640.10">
    <property type="entry name" value="Haem peroxidase domain superfamily, animal type"/>
    <property type="match status" value="1"/>
</dbReference>
<dbReference type="PANTHER" id="PTHR11475:SF63">
    <property type="entry name" value="EOSINOPHIL PEROXIDASE"/>
    <property type="match status" value="1"/>
</dbReference>
<dbReference type="GeneTree" id="ENSGT00940000156009"/>
<dbReference type="PANTHER" id="PTHR11475">
    <property type="entry name" value="OXIDASE/PEROXIDASE"/>
    <property type="match status" value="1"/>
</dbReference>